<proteinExistence type="predicted"/>
<evidence type="ECO:0000313" key="3">
    <source>
        <dbReference type="Proteomes" id="UP000315783"/>
    </source>
</evidence>
<reference evidence="2 3" key="1">
    <citation type="journal article" date="2019" name="Appl. Microbiol. Biotechnol.">
        <title>Genome sequence of Isaria javanica and comparative genome analysis insights into family S53 peptidase evolution in fungal entomopathogens.</title>
        <authorList>
            <person name="Lin R."/>
            <person name="Zhang X."/>
            <person name="Xin B."/>
            <person name="Zou M."/>
            <person name="Gao Y."/>
            <person name="Qin F."/>
            <person name="Hu Q."/>
            <person name="Xie B."/>
            <person name="Cheng X."/>
        </authorList>
    </citation>
    <scope>NUCLEOTIDE SEQUENCE [LARGE SCALE GENOMIC DNA]</scope>
    <source>
        <strain evidence="2 3">IJ1G</strain>
    </source>
</reference>
<accession>A0A545UR14</accession>
<evidence type="ECO:0000313" key="2">
    <source>
        <dbReference type="EMBL" id="TQV91896.1"/>
    </source>
</evidence>
<evidence type="ECO:0000256" key="1">
    <source>
        <dbReference type="SAM" id="MobiDB-lite"/>
    </source>
</evidence>
<organism evidence="2 3">
    <name type="scientific">Cordyceps javanica</name>
    <dbReference type="NCBI Taxonomy" id="43265"/>
    <lineage>
        <taxon>Eukaryota</taxon>
        <taxon>Fungi</taxon>
        <taxon>Dikarya</taxon>
        <taxon>Ascomycota</taxon>
        <taxon>Pezizomycotina</taxon>
        <taxon>Sordariomycetes</taxon>
        <taxon>Hypocreomycetidae</taxon>
        <taxon>Hypocreales</taxon>
        <taxon>Cordycipitaceae</taxon>
        <taxon>Cordyceps</taxon>
    </lineage>
</organism>
<dbReference type="AlphaFoldDB" id="A0A545UR14"/>
<protein>
    <submittedName>
        <fullName evidence="2">Uncharacterized protein</fullName>
    </submittedName>
</protein>
<feature type="region of interest" description="Disordered" evidence="1">
    <location>
        <begin position="118"/>
        <end position="169"/>
    </location>
</feature>
<sequence length="169" mass="17974">MASPRRSGLNQHVLLVKGKGYGSPKSAATSRRIGHADGRTRRSEGQGPLSDARCGRTSADDPAPQWAACRKLTGLLRRLRRKAAKVRPVGGRGVFFLSLPGYARLLCASRRLGRRRWRPGPHEARGNACQGVAVGRGGDGRSGASQALAPMIGRAGKSRGVEKKKSKTG</sequence>
<gene>
    <name evidence="2" type="ORF">IF1G_09481</name>
</gene>
<feature type="compositionally biased region" description="Basic and acidic residues" evidence="1">
    <location>
        <begin position="34"/>
        <end position="44"/>
    </location>
</feature>
<dbReference type="EMBL" id="SPUK01000017">
    <property type="protein sequence ID" value="TQV91896.1"/>
    <property type="molecule type" value="Genomic_DNA"/>
</dbReference>
<feature type="region of interest" description="Disordered" evidence="1">
    <location>
        <begin position="1"/>
        <end position="60"/>
    </location>
</feature>
<dbReference type="Proteomes" id="UP000315783">
    <property type="component" value="Unassembled WGS sequence"/>
</dbReference>
<keyword evidence="3" id="KW-1185">Reference proteome</keyword>
<comment type="caution">
    <text evidence="2">The sequence shown here is derived from an EMBL/GenBank/DDBJ whole genome shotgun (WGS) entry which is preliminary data.</text>
</comment>
<name>A0A545UR14_9HYPO</name>